<evidence type="ECO:0000256" key="1">
    <source>
        <dbReference type="PROSITE-ProRule" id="PRU00176"/>
    </source>
</evidence>
<dbReference type="InterPro" id="IPR012677">
    <property type="entry name" value="Nucleotide-bd_a/b_plait_sf"/>
</dbReference>
<dbReference type="OMA" id="FRKARAC"/>
<keyword evidence="5" id="KW-1185">Reference proteome</keyword>
<dbReference type="InterPro" id="IPR000504">
    <property type="entry name" value="RRM_dom"/>
</dbReference>
<name>H3C2T1_TETNG</name>
<keyword evidence="2" id="KW-0802">TPR repeat</keyword>
<dbReference type="SUPFAM" id="SSF54928">
    <property type="entry name" value="RNA-binding domain, RBD"/>
    <property type="match status" value="1"/>
</dbReference>
<dbReference type="SMART" id="SM00028">
    <property type="entry name" value="TPR"/>
    <property type="match status" value="3"/>
</dbReference>
<dbReference type="GO" id="GO:0003723">
    <property type="term" value="F:RNA binding"/>
    <property type="evidence" value="ECO:0007669"/>
    <property type="project" value="UniProtKB-UniRule"/>
</dbReference>
<dbReference type="PANTHER" id="PTHR47678">
    <property type="entry name" value="TETRATRICOPEPTIDE REPEAT PROTEIN 31"/>
    <property type="match status" value="1"/>
</dbReference>
<evidence type="ECO:0000259" key="3">
    <source>
        <dbReference type="PROSITE" id="PS50102"/>
    </source>
</evidence>
<dbReference type="InterPro" id="IPR035979">
    <property type="entry name" value="RBD_domain_sf"/>
</dbReference>
<feature type="domain" description="RRM" evidence="3">
    <location>
        <begin position="167"/>
        <end position="239"/>
    </location>
</feature>
<dbReference type="Gene3D" id="1.25.40.10">
    <property type="entry name" value="Tetratricopeptide repeat domain"/>
    <property type="match status" value="1"/>
</dbReference>
<evidence type="ECO:0000313" key="5">
    <source>
        <dbReference type="Proteomes" id="UP000007303"/>
    </source>
</evidence>
<dbReference type="GeneTree" id="ENSGT00940000161036"/>
<dbReference type="InParanoid" id="H3C2T1"/>
<keyword evidence="1" id="KW-0694">RNA-binding</keyword>
<dbReference type="Proteomes" id="UP000007303">
    <property type="component" value="Unassembled WGS sequence"/>
</dbReference>
<dbReference type="PANTHER" id="PTHR47678:SF1">
    <property type="entry name" value="TETRATRICOPEPTIDE REPEAT PROTEIN 31"/>
    <property type="match status" value="1"/>
</dbReference>
<dbReference type="HOGENOM" id="CLU_000134_46_2_1"/>
<dbReference type="InterPro" id="IPR019734">
    <property type="entry name" value="TPR_rpt"/>
</dbReference>
<evidence type="ECO:0000313" key="4">
    <source>
        <dbReference type="Ensembl" id="ENSTNIP00000002549.1"/>
    </source>
</evidence>
<sequence length="239" mass="27043">AEEHVKRSTQLANLGNRHAAAGDFKKAVIFYTDAIKYNPREYKLFGNRSFCFERMRLYMKALDDAELSLGLKPGWDKGLFRKGKALAGLKRYEEAERAFGMVVEADGSRADVAEELRRVQIAQLSDYGYTPEQSARALEFHASVKKALCFLSGANRRAGESSPWELYPVWVGNLFGSVSERQLEQLFSKAGSVDSVRLLTAKRCAFINFTRQEDGEKAIQQFHGCELNGNRLVVRYPDR</sequence>
<dbReference type="CDD" id="cd00590">
    <property type="entry name" value="RRM_SF"/>
    <property type="match status" value="1"/>
</dbReference>
<dbReference type="AlphaFoldDB" id="H3C2T1"/>
<dbReference type="STRING" id="99883.ENSTNIP00000002549"/>
<protein>
    <recommendedName>
        <fullName evidence="3">RRM domain-containing protein</fullName>
    </recommendedName>
</protein>
<dbReference type="Ensembl" id="ENSTNIT00000001439.1">
    <property type="protein sequence ID" value="ENSTNIP00000002549.1"/>
    <property type="gene ID" value="ENSTNIG00000001154.1"/>
</dbReference>
<organism evidence="4 5">
    <name type="scientific">Tetraodon nigroviridis</name>
    <name type="common">Spotted green pufferfish</name>
    <name type="synonym">Chelonodon nigroviridis</name>
    <dbReference type="NCBI Taxonomy" id="99883"/>
    <lineage>
        <taxon>Eukaryota</taxon>
        <taxon>Metazoa</taxon>
        <taxon>Chordata</taxon>
        <taxon>Craniata</taxon>
        <taxon>Vertebrata</taxon>
        <taxon>Euteleostomi</taxon>
        <taxon>Actinopterygii</taxon>
        <taxon>Neopterygii</taxon>
        <taxon>Teleostei</taxon>
        <taxon>Neoteleostei</taxon>
        <taxon>Acanthomorphata</taxon>
        <taxon>Eupercaria</taxon>
        <taxon>Tetraodontiformes</taxon>
        <taxon>Tetradontoidea</taxon>
        <taxon>Tetraodontidae</taxon>
        <taxon>Tetraodon</taxon>
    </lineage>
</organism>
<dbReference type="Pfam" id="PF00076">
    <property type="entry name" value="RRM_1"/>
    <property type="match status" value="1"/>
</dbReference>
<dbReference type="InterPro" id="IPR011990">
    <property type="entry name" value="TPR-like_helical_dom_sf"/>
</dbReference>
<accession>H3C2T1</accession>
<dbReference type="PROSITE" id="PS50005">
    <property type="entry name" value="TPR"/>
    <property type="match status" value="1"/>
</dbReference>
<evidence type="ECO:0000256" key="2">
    <source>
        <dbReference type="PROSITE-ProRule" id="PRU00339"/>
    </source>
</evidence>
<dbReference type="PROSITE" id="PS50102">
    <property type="entry name" value="RRM"/>
    <property type="match status" value="1"/>
</dbReference>
<dbReference type="SUPFAM" id="SSF48452">
    <property type="entry name" value="TPR-like"/>
    <property type="match status" value="1"/>
</dbReference>
<dbReference type="SMART" id="SM00360">
    <property type="entry name" value="RRM"/>
    <property type="match status" value="1"/>
</dbReference>
<reference evidence="4" key="3">
    <citation type="submission" date="2025-09" db="UniProtKB">
        <authorList>
            <consortium name="Ensembl"/>
        </authorList>
    </citation>
    <scope>IDENTIFICATION</scope>
</reference>
<reference evidence="5" key="1">
    <citation type="journal article" date="2004" name="Nature">
        <title>Genome duplication in the teleost fish Tetraodon nigroviridis reveals the early vertebrate proto-karyotype.</title>
        <authorList>
            <person name="Jaillon O."/>
            <person name="Aury J.-M."/>
            <person name="Brunet F."/>
            <person name="Petit J.-L."/>
            <person name="Stange-Thomann N."/>
            <person name="Mauceli E."/>
            <person name="Bouneau L."/>
            <person name="Fischer C."/>
            <person name="Ozouf-Costaz C."/>
            <person name="Bernot A."/>
            <person name="Nicaud S."/>
            <person name="Jaffe D."/>
            <person name="Fisher S."/>
            <person name="Lutfalla G."/>
            <person name="Dossat C."/>
            <person name="Segurens B."/>
            <person name="Dasilva C."/>
            <person name="Salanoubat M."/>
            <person name="Levy M."/>
            <person name="Boudet N."/>
            <person name="Castellano S."/>
            <person name="Anthouard V."/>
            <person name="Jubin C."/>
            <person name="Castelli V."/>
            <person name="Katinka M."/>
            <person name="Vacherie B."/>
            <person name="Biemont C."/>
            <person name="Skalli Z."/>
            <person name="Cattolico L."/>
            <person name="Poulain J."/>
            <person name="De Berardinis V."/>
            <person name="Cruaud C."/>
            <person name="Duprat S."/>
            <person name="Brottier P."/>
            <person name="Coutanceau J.-P."/>
            <person name="Gouzy J."/>
            <person name="Parra G."/>
            <person name="Lardier G."/>
            <person name="Chapple C."/>
            <person name="McKernan K.J."/>
            <person name="McEwan P."/>
            <person name="Bosak S."/>
            <person name="Kellis M."/>
            <person name="Volff J.-N."/>
            <person name="Guigo R."/>
            <person name="Zody M.C."/>
            <person name="Mesirov J."/>
            <person name="Lindblad-Toh K."/>
            <person name="Birren B."/>
            <person name="Nusbaum C."/>
            <person name="Kahn D."/>
            <person name="Robinson-Rechavi M."/>
            <person name="Laudet V."/>
            <person name="Schachter V."/>
            <person name="Quetier F."/>
            <person name="Saurin W."/>
            <person name="Scarpelli C."/>
            <person name="Wincker P."/>
            <person name="Lander E.S."/>
            <person name="Weissenbach J."/>
            <person name="Roest Crollius H."/>
        </authorList>
    </citation>
    <scope>NUCLEOTIDE SEQUENCE [LARGE SCALE GENOMIC DNA]</scope>
</reference>
<proteinExistence type="predicted"/>
<reference evidence="4" key="2">
    <citation type="submission" date="2025-08" db="UniProtKB">
        <authorList>
            <consortium name="Ensembl"/>
        </authorList>
    </citation>
    <scope>IDENTIFICATION</scope>
</reference>
<feature type="repeat" description="TPR" evidence="2">
    <location>
        <begin position="8"/>
        <end position="41"/>
    </location>
</feature>
<dbReference type="Gene3D" id="3.30.70.330">
    <property type="match status" value="1"/>
</dbReference>